<keyword evidence="3" id="KW-1185">Reference proteome</keyword>
<dbReference type="EMBL" id="JAUOEM010000001">
    <property type="protein sequence ID" value="MDO5986156.1"/>
    <property type="molecule type" value="Genomic_DNA"/>
</dbReference>
<organism evidence="2 3">
    <name type="scientific">Flavivirga amylovorans</name>
    <dbReference type="NCBI Taxonomy" id="870486"/>
    <lineage>
        <taxon>Bacteria</taxon>
        <taxon>Pseudomonadati</taxon>
        <taxon>Bacteroidota</taxon>
        <taxon>Flavobacteriia</taxon>
        <taxon>Flavobacteriales</taxon>
        <taxon>Flavobacteriaceae</taxon>
        <taxon>Flavivirga</taxon>
    </lineage>
</organism>
<evidence type="ECO:0000313" key="3">
    <source>
        <dbReference type="Proteomes" id="UP001176891"/>
    </source>
</evidence>
<gene>
    <name evidence="2" type="ORF">Q4Q39_01960</name>
</gene>
<dbReference type="Proteomes" id="UP001176891">
    <property type="component" value="Unassembled WGS sequence"/>
</dbReference>
<keyword evidence="1" id="KW-0175">Coiled coil</keyword>
<sequence>MNLDKKIEFNFFDEINDDYTYARLFPQKTVGLAIVFLYEKVIAGDFINNLFTEKNIHDAFIKVRPPTIRLQKEDYSAYIHHLQEYFLDYDQESQRYFFKDYAYKFCEHAKTTLKGAFNPTRIKQLCSDLIKLLKDIDNDNDLQNWLENQYKRFEPELREQIDFLEKQIANSVEQLKKESNFTEHKFIDVLKSVEDNLDIAQEQSRELRSAYEETKTIRNILDTKDIDDNYINDLITEVHLFIRLVNARLNTIDRKLERIQPRIRQLFSTLNRPRFNSKIQKFTRYLLDKSSIEYINSSKSIVFPFSVPTPKLHIEVPNFTVLRKDLELFPPKPKKLIKYPQNLSIVERNKLRTLKVIERQEKISVWENYIISEIELRQQLNLSEVFYKILNEDNDSEIAITVLFNIVVKIRKDKKLELTTYNQLETNEYFKNIALWKMEVTKTK</sequence>
<reference evidence="2" key="1">
    <citation type="submission" date="2023-07" db="EMBL/GenBank/DDBJ databases">
        <title>Two novel species in the genus Flavivirga.</title>
        <authorList>
            <person name="Kwon K."/>
        </authorList>
    </citation>
    <scope>NUCLEOTIDE SEQUENCE</scope>
    <source>
        <strain evidence="2">KACC 14157</strain>
    </source>
</reference>
<evidence type="ECO:0000313" key="2">
    <source>
        <dbReference type="EMBL" id="MDO5986156.1"/>
    </source>
</evidence>
<dbReference type="RefSeq" id="WP_303280677.1">
    <property type="nucleotide sequence ID" value="NZ_JAUOEM010000001.1"/>
</dbReference>
<comment type="caution">
    <text evidence="2">The sequence shown here is derived from an EMBL/GenBank/DDBJ whole genome shotgun (WGS) entry which is preliminary data.</text>
</comment>
<evidence type="ECO:0000256" key="1">
    <source>
        <dbReference type="SAM" id="Coils"/>
    </source>
</evidence>
<feature type="coiled-coil region" evidence="1">
    <location>
        <begin position="154"/>
        <end position="210"/>
    </location>
</feature>
<accession>A0ABT8WWU6</accession>
<name>A0ABT8WWU6_9FLAO</name>
<evidence type="ECO:0008006" key="4">
    <source>
        <dbReference type="Google" id="ProtNLM"/>
    </source>
</evidence>
<protein>
    <recommendedName>
        <fullName evidence="4">DUF3375 domain-containing protein</fullName>
    </recommendedName>
</protein>
<proteinExistence type="predicted"/>